<gene>
    <name evidence="3" type="ORF">MHA01_00090</name>
</gene>
<keyword evidence="4" id="KW-1185">Reference proteome</keyword>
<dbReference type="OrthoDB" id="2199833at2"/>
<name>A0A510Y1E4_MARHA</name>
<comment type="caution">
    <text evidence="3">The sequence shown here is derived from an EMBL/GenBank/DDBJ whole genome shotgun (WGS) entry which is preliminary data.</text>
</comment>
<evidence type="ECO:0000313" key="4">
    <source>
        <dbReference type="Proteomes" id="UP000321051"/>
    </source>
</evidence>
<dbReference type="Pfam" id="PF13022">
    <property type="entry name" value="HTH_Tnp_1_2"/>
    <property type="match status" value="1"/>
</dbReference>
<dbReference type="AlphaFoldDB" id="A0A510Y1E4"/>
<reference evidence="3 4" key="1">
    <citation type="submission" date="2019-07" db="EMBL/GenBank/DDBJ databases">
        <title>Whole genome shotgun sequence of Marinococcus halophilus NBRC 102359.</title>
        <authorList>
            <person name="Hosoyama A."/>
            <person name="Uohara A."/>
            <person name="Ohji S."/>
            <person name="Ichikawa N."/>
        </authorList>
    </citation>
    <scope>NUCLEOTIDE SEQUENCE [LARGE SCALE GENOMIC DNA]</scope>
    <source>
        <strain evidence="3 4">NBRC 102359</strain>
    </source>
</reference>
<evidence type="ECO:0000313" key="3">
    <source>
        <dbReference type="EMBL" id="GEK57104.1"/>
    </source>
</evidence>
<dbReference type="Gene3D" id="1.10.10.60">
    <property type="entry name" value="Homeodomain-like"/>
    <property type="match status" value="1"/>
</dbReference>
<dbReference type="InterPro" id="IPR024978">
    <property type="entry name" value="Homeodomain_phBC6A51-type"/>
</dbReference>
<dbReference type="SUPFAM" id="SSF46689">
    <property type="entry name" value="Homeodomain-like"/>
    <property type="match status" value="1"/>
</dbReference>
<feature type="domain" description="Homeodomain phBC6A51-type" evidence="2">
    <location>
        <begin position="8"/>
        <end position="120"/>
    </location>
</feature>
<dbReference type="InterPro" id="IPR009057">
    <property type="entry name" value="Homeodomain-like_sf"/>
</dbReference>
<dbReference type="EMBL" id="BJUN01000001">
    <property type="protein sequence ID" value="GEK57104.1"/>
    <property type="molecule type" value="Genomic_DNA"/>
</dbReference>
<dbReference type="RefSeq" id="WP_094907734.1">
    <property type="nucleotide sequence ID" value="NZ_BJUN01000001.1"/>
</dbReference>
<evidence type="ECO:0000259" key="2">
    <source>
        <dbReference type="Pfam" id="PF13022"/>
    </source>
</evidence>
<protein>
    <recommendedName>
        <fullName evidence="2">Homeodomain phBC6A51-type domain-containing protein</fullName>
    </recommendedName>
</protein>
<keyword evidence="1" id="KW-0175">Coiled coil</keyword>
<evidence type="ECO:0000256" key="1">
    <source>
        <dbReference type="SAM" id="Coils"/>
    </source>
</evidence>
<accession>A0A510Y1E4</accession>
<sequence>MIDFTQFKETQVQAIGYLSMPNKAGMSFDDIAERCGVSVRQLHRWRTEPEFKQAIVEQSLNNVKDEIPDVLSAHKKQATKGNVKAIELFYKLFGLLVEKQEIEQNVSNKDKDNEDIDKEINELRNLIDESKGD</sequence>
<feature type="coiled-coil region" evidence="1">
    <location>
        <begin position="99"/>
        <end position="133"/>
    </location>
</feature>
<proteinExistence type="predicted"/>
<dbReference type="Proteomes" id="UP000321051">
    <property type="component" value="Unassembled WGS sequence"/>
</dbReference>
<organism evidence="3 4">
    <name type="scientific">Marinococcus halophilus</name>
    <dbReference type="NCBI Taxonomy" id="1371"/>
    <lineage>
        <taxon>Bacteria</taxon>
        <taxon>Bacillati</taxon>
        <taxon>Bacillota</taxon>
        <taxon>Bacilli</taxon>
        <taxon>Bacillales</taxon>
        <taxon>Bacillaceae</taxon>
        <taxon>Marinococcus</taxon>
    </lineage>
</organism>